<organism evidence="1">
    <name type="scientific">marine sediment metagenome</name>
    <dbReference type="NCBI Taxonomy" id="412755"/>
    <lineage>
        <taxon>unclassified sequences</taxon>
        <taxon>metagenomes</taxon>
        <taxon>ecological metagenomes</taxon>
    </lineage>
</organism>
<gene>
    <name evidence="1" type="ORF">LCGC14_2860130</name>
</gene>
<accession>A0A0F8Y650</accession>
<comment type="caution">
    <text evidence="1">The sequence shown here is derived from an EMBL/GenBank/DDBJ whole genome shotgun (WGS) entry which is preliminary data.</text>
</comment>
<dbReference type="AlphaFoldDB" id="A0A0F8Y650"/>
<dbReference type="EMBL" id="LAZR01055255">
    <property type="protein sequence ID" value="KKK76788.1"/>
    <property type="molecule type" value="Genomic_DNA"/>
</dbReference>
<evidence type="ECO:0000313" key="1">
    <source>
        <dbReference type="EMBL" id="KKK76788.1"/>
    </source>
</evidence>
<reference evidence="1" key="1">
    <citation type="journal article" date="2015" name="Nature">
        <title>Complex archaea that bridge the gap between prokaryotes and eukaryotes.</title>
        <authorList>
            <person name="Spang A."/>
            <person name="Saw J.H."/>
            <person name="Jorgensen S.L."/>
            <person name="Zaremba-Niedzwiedzka K."/>
            <person name="Martijn J."/>
            <person name="Lind A.E."/>
            <person name="van Eijk R."/>
            <person name="Schleper C."/>
            <person name="Guy L."/>
            <person name="Ettema T.J."/>
        </authorList>
    </citation>
    <scope>NUCLEOTIDE SEQUENCE</scope>
</reference>
<proteinExistence type="predicted"/>
<sequence>MNDKELADKVVALGVGLAQIAGGMPLYSIDHGSIWLRADEFLRRWAVAGALMEKVYEKQYSFMVMQMPDEMPVMTIQAPITTGEEYGDPSKRQSWASQVVAEPLPRAIIEACVEALDTVLGKQTHE</sequence>
<name>A0A0F8Y650_9ZZZZ</name>
<protein>
    <submittedName>
        <fullName evidence="1">Uncharacterized protein</fullName>
    </submittedName>
</protein>